<accession>A0A1P8WSL0</accession>
<dbReference type="InterPro" id="IPR036034">
    <property type="entry name" value="PDZ_sf"/>
</dbReference>
<dbReference type="STRING" id="1891926.Fuma_06730"/>
<dbReference type="GO" id="GO:0004252">
    <property type="term" value="F:serine-type endopeptidase activity"/>
    <property type="evidence" value="ECO:0007669"/>
    <property type="project" value="InterPro"/>
</dbReference>
<dbReference type="Pfam" id="PF13365">
    <property type="entry name" value="Trypsin_2"/>
    <property type="match status" value="1"/>
</dbReference>
<dbReference type="InterPro" id="IPR001478">
    <property type="entry name" value="PDZ"/>
</dbReference>
<evidence type="ECO:0000313" key="8">
    <source>
        <dbReference type="Proteomes" id="UP000187735"/>
    </source>
</evidence>
<protein>
    <submittedName>
        <fullName evidence="7">Serine protease HtrA</fullName>
    </submittedName>
</protein>
<dbReference type="Gene3D" id="2.30.42.10">
    <property type="match status" value="2"/>
</dbReference>
<dbReference type="SUPFAM" id="SSF50156">
    <property type="entry name" value="PDZ domain-like"/>
    <property type="match status" value="2"/>
</dbReference>
<feature type="region of interest" description="Disordered" evidence="4">
    <location>
        <begin position="343"/>
        <end position="379"/>
    </location>
</feature>
<keyword evidence="3" id="KW-0378">Hydrolase</keyword>
<dbReference type="EMBL" id="CP017641">
    <property type="protein sequence ID" value="APZ97052.1"/>
    <property type="molecule type" value="Genomic_DNA"/>
</dbReference>
<dbReference type="SUPFAM" id="SSF50494">
    <property type="entry name" value="Trypsin-like serine proteases"/>
    <property type="match status" value="1"/>
</dbReference>
<dbReference type="InterPro" id="IPR001940">
    <property type="entry name" value="Peptidase_S1C"/>
</dbReference>
<sequence length="675" mass="72135" precursor="true">MRCCLNCKILSCAFLTFAATFAGANSRADELSETVRAAVAEVTPSVVRIRIIGSPDAGELAVSSQVTTGVAISDAGDVLTSVFGLTSTPAAVFVEDSRGERVAAKIVARDHVRKLALLKCEAGTFQPARIADERWPKVGEWSIALGRLYPTPSASVSVGIVSATRRIHGLAIQTDAKISPVNYGGPLVNLDGLVTGILVPLSPSDSGDAIGAGVEWYDSGIGFAIPMADALEVAESLRDGKDRVRGVIGIRPSTRNPLETEVSVALVLPKSPAEEAGLLKGDRIVAANGQPVTRFGIFDSITKSSYAGDQMKITVKRGEQTIESELILAAEIERPVRGFLGILIGQPDDAKPDGAKPEDADAEDEAPDDAGPKSASGVPVFVLEGSPAAMAGLPESAVLTKWNDEGLDTPDTLLKQFQSAVADTEIQLEYQTTDGNSEPQTATIKLQPRPTQILNAPEAVVAGIIKPSTTQKWQRTEKQLKDVGKVWIFAPQEKTDDKYGVICLLSESTAPAEAVMSRWEATCRRHNLIIAVPVNSEQTELTREDEALVLATIGTFVREYNIDSRRLILAAEKPQALLCSELLLNPRLRQLRAAVFLDCWPQVSGLPRQLLAAKSPSVLFVDGGIQSRQAMALREQSFAALKEAGVWTVAEAVAPSGENKIEDRIATWALNIKAR</sequence>
<gene>
    <name evidence="7" type="primary">htrA_5</name>
    <name evidence="7" type="ORF">Fuma_06730</name>
</gene>
<organism evidence="7 8">
    <name type="scientific">Fuerstiella marisgermanici</name>
    <dbReference type="NCBI Taxonomy" id="1891926"/>
    <lineage>
        <taxon>Bacteria</taxon>
        <taxon>Pseudomonadati</taxon>
        <taxon>Planctomycetota</taxon>
        <taxon>Planctomycetia</taxon>
        <taxon>Planctomycetales</taxon>
        <taxon>Planctomycetaceae</taxon>
        <taxon>Fuerstiella</taxon>
    </lineage>
</organism>
<proteinExistence type="inferred from homology"/>
<evidence type="ECO:0000256" key="2">
    <source>
        <dbReference type="ARBA" id="ARBA00022670"/>
    </source>
</evidence>
<dbReference type="Gene3D" id="2.40.10.120">
    <property type="match status" value="1"/>
</dbReference>
<feature type="signal peptide" evidence="5">
    <location>
        <begin position="1"/>
        <end position="24"/>
    </location>
</feature>
<keyword evidence="5" id="KW-0732">Signal</keyword>
<dbReference type="PANTHER" id="PTHR22939:SF129">
    <property type="entry name" value="SERINE PROTEASE HTRA2, MITOCHONDRIAL"/>
    <property type="match status" value="1"/>
</dbReference>
<feature type="chain" id="PRO_5012636865" evidence="5">
    <location>
        <begin position="25"/>
        <end position="675"/>
    </location>
</feature>
<dbReference type="PROSITE" id="PS50106">
    <property type="entry name" value="PDZ"/>
    <property type="match status" value="1"/>
</dbReference>
<keyword evidence="2 7" id="KW-0645">Protease</keyword>
<dbReference type="KEGG" id="fmr:Fuma_06730"/>
<dbReference type="AlphaFoldDB" id="A0A1P8WSL0"/>
<dbReference type="PANTHER" id="PTHR22939">
    <property type="entry name" value="SERINE PROTEASE FAMILY S1C HTRA-RELATED"/>
    <property type="match status" value="1"/>
</dbReference>
<feature type="compositionally biased region" description="Basic and acidic residues" evidence="4">
    <location>
        <begin position="348"/>
        <end position="359"/>
    </location>
</feature>
<evidence type="ECO:0000259" key="6">
    <source>
        <dbReference type="PROSITE" id="PS50106"/>
    </source>
</evidence>
<feature type="domain" description="PDZ" evidence="6">
    <location>
        <begin position="245"/>
        <end position="319"/>
    </location>
</feature>
<evidence type="ECO:0000256" key="4">
    <source>
        <dbReference type="SAM" id="MobiDB-lite"/>
    </source>
</evidence>
<dbReference type="InterPro" id="IPR009003">
    <property type="entry name" value="Peptidase_S1_PA"/>
</dbReference>
<dbReference type="SMART" id="SM00228">
    <property type="entry name" value="PDZ"/>
    <property type="match status" value="2"/>
</dbReference>
<dbReference type="Pfam" id="PF13180">
    <property type="entry name" value="PDZ_2"/>
    <property type="match status" value="1"/>
</dbReference>
<dbReference type="PRINTS" id="PR00834">
    <property type="entry name" value="PROTEASES2C"/>
</dbReference>
<keyword evidence="8" id="KW-1185">Reference proteome</keyword>
<evidence type="ECO:0000256" key="1">
    <source>
        <dbReference type="ARBA" id="ARBA00010541"/>
    </source>
</evidence>
<evidence type="ECO:0000256" key="3">
    <source>
        <dbReference type="ARBA" id="ARBA00022801"/>
    </source>
</evidence>
<name>A0A1P8WSL0_9PLAN</name>
<reference evidence="7 8" key="1">
    <citation type="journal article" date="2016" name="Front. Microbiol.">
        <title>Fuerstia marisgermanicae gen. nov., sp. nov., an Unusual Member of the Phylum Planctomycetes from the German Wadden Sea.</title>
        <authorList>
            <person name="Kohn T."/>
            <person name="Heuer A."/>
            <person name="Jogler M."/>
            <person name="Vollmers J."/>
            <person name="Boedeker C."/>
            <person name="Bunk B."/>
            <person name="Rast P."/>
            <person name="Borchert D."/>
            <person name="Glockner I."/>
            <person name="Freese H.M."/>
            <person name="Klenk H.P."/>
            <person name="Overmann J."/>
            <person name="Kaster A.K."/>
            <person name="Rohde M."/>
            <person name="Wiegand S."/>
            <person name="Jogler C."/>
        </authorList>
    </citation>
    <scope>NUCLEOTIDE SEQUENCE [LARGE SCALE GENOMIC DNA]</scope>
    <source>
        <strain evidence="7 8">NH11</strain>
    </source>
</reference>
<evidence type="ECO:0000256" key="5">
    <source>
        <dbReference type="SAM" id="SignalP"/>
    </source>
</evidence>
<dbReference type="Proteomes" id="UP000187735">
    <property type="component" value="Chromosome"/>
</dbReference>
<comment type="similarity">
    <text evidence="1">Belongs to the peptidase S1C family.</text>
</comment>
<evidence type="ECO:0000313" key="7">
    <source>
        <dbReference type="EMBL" id="APZ97052.1"/>
    </source>
</evidence>
<dbReference type="GO" id="GO:0006508">
    <property type="term" value="P:proteolysis"/>
    <property type="evidence" value="ECO:0007669"/>
    <property type="project" value="UniProtKB-KW"/>
</dbReference>